<feature type="chain" id="PRO_5001863089" description="Lipoprotein" evidence="1">
    <location>
        <begin position="25"/>
        <end position="121"/>
    </location>
</feature>
<evidence type="ECO:0000313" key="2">
    <source>
        <dbReference type="EMBL" id="GAL23319.1"/>
    </source>
</evidence>
<evidence type="ECO:0000313" key="3">
    <source>
        <dbReference type="Proteomes" id="UP000029228"/>
    </source>
</evidence>
<keyword evidence="3" id="KW-1185">Reference proteome</keyword>
<dbReference type="STRING" id="990268.JCM19235_116"/>
<dbReference type="AlphaFoldDB" id="A0A090S9X4"/>
<dbReference type="Proteomes" id="UP000029228">
    <property type="component" value="Unassembled WGS sequence"/>
</dbReference>
<organism evidence="2 3">
    <name type="scientific">Vibrio maritimus</name>
    <dbReference type="NCBI Taxonomy" id="990268"/>
    <lineage>
        <taxon>Bacteria</taxon>
        <taxon>Pseudomonadati</taxon>
        <taxon>Pseudomonadota</taxon>
        <taxon>Gammaproteobacteria</taxon>
        <taxon>Vibrionales</taxon>
        <taxon>Vibrionaceae</taxon>
        <taxon>Vibrio</taxon>
    </lineage>
</organism>
<feature type="signal peptide" evidence="1">
    <location>
        <begin position="1"/>
        <end position="24"/>
    </location>
</feature>
<sequence length="121" mass="14291">MPKKMQRHLLLLSTLVLTSACVQLKPPTQDDQQSWQDFGYHWAMKGYIIESQNELAKKVPDISDDNFKSYQSGYQYGKSEYCKQDPFILGHQGKIYYGICNDLDRRYAEEYWRGKNARARR</sequence>
<name>A0A090S9X4_9VIBR</name>
<dbReference type="OrthoDB" id="5917937at2"/>
<reference evidence="2 3" key="2">
    <citation type="submission" date="2014-09" db="EMBL/GenBank/DDBJ databases">
        <authorList>
            <consortium name="NBRP consortium"/>
            <person name="Sawabe T."/>
            <person name="Meirelles P."/>
            <person name="Nakanishi M."/>
            <person name="Sayaka M."/>
            <person name="Hattori M."/>
            <person name="Ohkuma M."/>
        </authorList>
    </citation>
    <scope>NUCLEOTIDE SEQUENCE [LARGE SCALE GENOMIC DNA]</scope>
    <source>
        <strain evidence="3">JCM19235</strain>
    </source>
</reference>
<accession>A0A090S9X4</accession>
<gene>
    <name evidence="2" type="ORF">JCM19235_116</name>
</gene>
<evidence type="ECO:0000256" key="1">
    <source>
        <dbReference type="SAM" id="SignalP"/>
    </source>
</evidence>
<dbReference type="PROSITE" id="PS51257">
    <property type="entry name" value="PROKAR_LIPOPROTEIN"/>
    <property type="match status" value="1"/>
</dbReference>
<comment type="caution">
    <text evidence="2">The sequence shown here is derived from an EMBL/GenBank/DDBJ whole genome shotgun (WGS) entry which is preliminary data.</text>
</comment>
<protein>
    <recommendedName>
        <fullName evidence="4">Lipoprotein</fullName>
    </recommendedName>
</protein>
<dbReference type="InterPro" id="IPR021242">
    <property type="entry name" value="DUF2799"/>
</dbReference>
<proteinExistence type="predicted"/>
<evidence type="ECO:0008006" key="4">
    <source>
        <dbReference type="Google" id="ProtNLM"/>
    </source>
</evidence>
<reference evidence="2 3" key="1">
    <citation type="submission" date="2014-09" db="EMBL/GenBank/DDBJ databases">
        <title>Vibrio maritimus JCM 19235. (C45) whole genome shotgun sequence.</title>
        <authorList>
            <person name="Sawabe T."/>
            <person name="Meirelles P."/>
            <person name="Nakanishi M."/>
            <person name="Sayaka M."/>
            <person name="Hattori M."/>
            <person name="Ohkuma M."/>
        </authorList>
    </citation>
    <scope>NUCLEOTIDE SEQUENCE [LARGE SCALE GENOMIC DNA]</scope>
    <source>
        <strain evidence="3">JCM19235</strain>
    </source>
</reference>
<dbReference type="Pfam" id="PF10973">
    <property type="entry name" value="DUF2799"/>
    <property type="match status" value="1"/>
</dbReference>
<keyword evidence="1" id="KW-0732">Signal</keyword>
<dbReference type="EMBL" id="BBMR01000020">
    <property type="protein sequence ID" value="GAL23319.1"/>
    <property type="molecule type" value="Genomic_DNA"/>
</dbReference>